<gene>
    <name evidence="4" type="ORF">A3F84_03990</name>
</gene>
<dbReference type="InterPro" id="IPR019734">
    <property type="entry name" value="TPR_rpt"/>
</dbReference>
<feature type="repeat" description="TPR" evidence="3">
    <location>
        <begin position="368"/>
        <end position="401"/>
    </location>
</feature>
<dbReference type="InterPro" id="IPR051012">
    <property type="entry name" value="CellSynth/LPSAsmb/PSIAsmb"/>
</dbReference>
<dbReference type="Gene3D" id="1.25.40.10">
    <property type="entry name" value="Tetratricopeptide repeat domain"/>
    <property type="match status" value="3"/>
</dbReference>
<feature type="repeat" description="TPR" evidence="3">
    <location>
        <begin position="450"/>
        <end position="483"/>
    </location>
</feature>
<feature type="repeat" description="TPR" evidence="3">
    <location>
        <begin position="334"/>
        <end position="367"/>
    </location>
</feature>
<dbReference type="Proteomes" id="UP000178606">
    <property type="component" value="Unassembled WGS sequence"/>
</dbReference>
<organism evidence="4 5">
    <name type="scientific">Handelsmanbacteria sp. (strain RIFCSPLOWO2_12_FULL_64_10)</name>
    <dbReference type="NCBI Taxonomy" id="1817868"/>
    <lineage>
        <taxon>Bacteria</taxon>
        <taxon>Candidatus Handelsmaniibacteriota</taxon>
    </lineage>
</organism>
<feature type="repeat" description="TPR" evidence="3">
    <location>
        <begin position="409"/>
        <end position="442"/>
    </location>
</feature>
<evidence type="ECO:0000313" key="4">
    <source>
        <dbReference type="EMBL" id="OGG46080.1"/>
    </source>
</evidence>
<name>A0A1F6CAL1_HANXR</name>
<dbReference type="PANTHER" id="PTHR45586:SF1">
    <property type="entry name" value="LIPOPOLYSACCHARIDE ASSEMBLY PROTEIN B"/>
    <property type="match status" value="1"/>
</dbReference>
<protein>
    <submittedName>
        <fullName evidence="4">Uncharacterized protein</fullName>
    </submittedName>
</protein>
<accession>A0A1F6CAL1</accession>
<dbReference type="AlphaFoldDB" id="A0A1F6CAL1"/>
<dbReference type="EMBL" id="MFKF01000344">
    <property type="protein sequence ID" value="OGG46080.1"/>
    <property type="molecule type" value="Genomic_DNA"/>
</dbReference>
<keyword evidence="2 3" id="KW-0802">TPR repeat</keyword>
<dbReference type="PANTHER" id="PTHR45586">
    <property type="entry name" value="TPR REPEAT-CONTAINING PROTEIN PA4667"/>
    <property type="match status" value="1"/>
</dbReference>
<keyword evidence="1" id="KW-0677">Repeat</keyword>
<evidence type="ECO:0000256" key="2">
    <source>
        <dbReference type="ARBA" id="ARBA00022803"/>
    </source>
</evidence>
<evidence type="ECO:0000256" key="3">
    <source>
        <dbReference type="PROSITE-ProRule" id="PRU00339"/>
    </source>
</evidence>
<dbReference type="Pfam" id="PF13432">
    <property type="entry name" value="TPR_16"/>
    <property type="match status" value="1"/>
</dbReference>
<dbReference type="Pfam" id="PF14559">
    <property type="entry name" value="TPR_19"/>
    <property type="match status" value="1"/>
</dbReference>
<reference evidence="4 5" key="1">
    <citation type="journal article" date="2016" name="Nat. Commun.">
        <title>Thousands of microbial genomes shed light on interconnected biogeochemical processes in an aquifer system.</title>
        <authorList>
            <person name="Anantharaman K."/>
            <person name="Brown C.T."/>
            <person name="Hug L.A."/>
            <person name="Sharon I."/>
            <person name="Castelle C.J."/>
            <person name="Probst A.J."/>
            <person name="Thomas B.C."/>
            <person name="Singh A."/>
            <person name="Wilkins M.J."/>
            <person name="Karaoz U."/>
            <person name="Brodie E.L."/>
            <person name="Williams K.H."/>
            <person name="Hubbard S.S."/>
            <person name="Banfield J.F."/>
        </authorList>
    </citation>
    <scope>NUCLEOTIDE SEQUENCE [LARGE SCALE GENOMIC DNA]</scope>
    <source>
        <strain evidence="5">RIFCSPLOWO2_12_FULL_64_10</strain>
    </source>
</reference>
<dbReference type="Pfam" id="PF13414">
    <property type="entry name" value="TPR_11"/>
    <property type="match status" value="1"/>
</dbReference>
<dbReference type="Pfam" id="PF13181">
    <property type="entry name" value="TPR_8"/>
    <property type="match status" value="2"/>
</dbReference>
<comment type="caution">
    <text evidence="4">The sequence shown here is derived from an EMBL/GenBank/DDBJ whole genome shotgun (WGS) entry which is preliminary data.</text>
</comment>
<sequence>MNRSFRTIGMVTGLLAGALLGWTGAQGDDKPSKGDASTALRSARVYIQQQVWDKAMEQLEIAVAGDPENAEAHYLLGKIYGDRDMTEKMVREFDALKALKEVKPEHLEEVKGYLSRHWSSRFNGGLAAFKAGKPEKAVEELKMALVLDGTKTEALKLLSDIYLATKQTALGVETLEKALAMNPGLADVGVYMNLSKAYQEVGNKPKQLETLQKVLGLAKDVGDLTALARAYESVGEPNRQIEALEKAVAVAPTNGGVVLDLAVLCFTLAETEQDSLRAAPYYDRALKASSQALAADVKVPKLAEFAAQVHFRRGQYREAAGYFTRLWELNPSTAAPLLNAGLCYQRLKDDAQAKAAFQKATQIDSTNAEVWRRLGEVLLKGGDSDGALAAYERVIQLKPGDSAALMGQLSIYAQKGQESFKRKDYDRAVSAFQAFLKVQPNNAGVQDWLSRSYFNKGMDRFNKGDYDGALEAFRRFVEMKPNDYDGLVQLSKTYGLKGMMKEAQEVSRRAQAAQSQGK</sequence>
<dbReference type="InterPro" id="IPR011990">
    <property type="entry name" value="TPR-like_helical_dom_sf"/>
</dbReference>
<dbReference type="SUPFAM" id="SSF48452">
    <property type="entry name" value="TPR-like"/>
    <property type="match status" value="3"/>
</dbReference>
<evidence type="ECO:0000313" key="5">
    <source>
        <dbReference type="Proteomes" id="UP000178606"/>
    </source>
</evidence>
<dbReference type="PROSITE" id="PS50293">
    <property type="entry name" value="TPR_REGION"/>
    <property type="match status" value="1"/>
</dbReference>
<evidence type="ECO:0000256" key="1">
    <source>
        <dbReference type="ARBA" id="ARBA00022737"/>
    </source>
</evidence>
<dbReference type="SMART" id="SM00028">
    <property type="entry name" value="TPR"/>
    <property type="match status" value="10"/>
</dbReference>
<dbReference type="PROSITE" id="PS50005">
    <property type="entry name" value="TPR"/>
    <property type="match status" value="5"/>
</dbReference>
<proteinExistence type="predicted"/>
<feature type="repeat" description="TPR" evidence="3">
    <location>
        <begin position="300"/>
        <end position="333"/>
    </location>
</feature>